<dbReference type="InterPro" id="IPR016032">
    <property type="entry name" value="Sig_transdc_resp-reg_C-effctor"/>
</dbReference>
<dbReference type="SUPFAM" id="SSF48452">
    <property type="entry name" value="TPR-like"/>
    <property type="match status" value="2"/>
</dbReference>
<organism evidence="5 6">
    <name type="scientific">Nonomuraea spiralis</name>
    <dbReference type="NCBI Taxonomy" id="46182"/>
    <lineage>
        <taxon>Bacteria</taxon>
        <taxon>Bacillati</taxon>
        <taxon>Actinomycetota</taxon>
        <taxon>Actinomycetes</taxon>
        <taxon>Streptosporangiales</taxon>
        <taxon>Streptosporangiaceae</taxon>
        <taxon>Nonomuraea</taxon>
    </lineage>
</organism>
<dbReference type="Pfam" id="PF03704">
    <property type="entry name" value="BTAD"/>
    <property type="match status" value="1"/>
</dbReference>
<dbReference type="InterPro" id="IPR011990">
    <property type="entry name" value="TPR-like_helical_dom_sf"/>
</dbReference>
<comment type="caution">
    <text evidence="5">The sequence shown here is derived from an EMBL/GenBank/DDBJ whole genome shotgun (WGS) entry which is preliminary data.</text>
</comment>
<dbReference type="InterPro" id="IPR005158">
    <property type="entry name" value="BTAD"/>
</dbReference>
<sequence>MRISILGPLEVEGDGGPIAVGGLRLRALLAVLALEAGRTVTAERLIDVLWPEEPPANAANALQTLVRRLRAALRPYEVVESRPGGYALALPAGQVDATAFRRLAGEDADRALAMWRGAALADLTSVPYLANAATALEQERLAAVEARAERLLAAGRPVDLTAEVTAHPLRERLVGLAMRGLAASGRQAEALEVFERTRRRLADELGVDPGADLRAAHLAVLSAEPPPVAVWPRARPKGNVREPRTSFIGREAELDQLTGLLRRDRLVTLVGPGGAGKTRLATEAALRLTTDPSAPPEAGGRGGAGSSRWVGLGLVEAWMVELGSVSEPGDVAGAVVDALGLRDDRPGYRPPEEARDAVVQVAESLGERPALIVLDNCEHVVTAAAVLVERLLDECPGLRVLATSREPLNVPGERLAPVPPLAPPPEGAGPAEAGAYPSVRLLVDRATAARPSFAVDEENVAAVVALCRRLDGMPLAIELAAARLRTMTPRQLADRLDDRFRLLNGGSRTALPRQQTLRAVVEWSWDLLDERERVLARRLSVFADGATLEAVEEVCGGTADVLGALADKSLVRVSPEGRCSMLETIRAYAQERLAEAGESEAYRERHARHLLDLAERAVPELRTGAQIGWIERLAAERDDFAAALRWTIERRDAEHALRLCGALNWYWWMCGYRQESAAWALQALDLAGDTPPPGLAGVYTACMFAHGVTLFGTIVSDRPAMLELSARMDELVERAVQEGPVHPLLLISRVVMAAASGRDEHAAALLDDCAESDDLWLSSSALMIGARMRAEGDRSERDLERSVDGFRTLGDRWGLSEALLGLADLRSERGARTDDLIAETWSLTSEWVSDDESISTLIRLAQLRQRAGDPDGAAADLAMARARVGEETSPYTLVMLGLGEAGYEAQCGDLRKSLAIYRDLAGAVAAASPMPQLTVMYLNAYGRALARAGDPDAALARHRQALDALGTAAPDRPLLSMTLAGSALAAQAAGDQERAAVLFGGASAVTPQDTSPETTHGRAEARTALGDELFERRFAEGAGMSPEELYSMVGSST</sequence>
<reference evidence="5 6" key="1">
    <citation type="submission" date="2024-09" db="EMBL/GenBank/DDBJ databases">
        <authorList>
            <person name="Sun Q."/>
            <person name="Mori K."/>
        </authorList>
    </citation>
    <scope>NUCLEOTIDE SEQUENCE [LARGE SCALE GENOMIC DNA]</scope>
    <source>
        <strain evidence="5 6">CCM 3426</strain>
    </source>
</reference>
<dbReference type="InterPro" id="IPR001867">
    <property type="entry name" value="OmpR/PhoB-type_DNA-bd"/>
</dbReference>
<dbReference type="PROSITE" id="PS51755">
    <property type="entry name" value="OMPR_PHOB"/>
    <property type="match status" value="1"/>
</dbReference>
<dbReference type="Pfam" id="PF13191">
    <property type="entry name" value="AAA_16"/>
    <property type="match status" value="1"/>
</dbReference>
<dbReference type="Pfam" id="PF00486">
    <property type="entry name" value="Trans_reg_C"/>
    <property type="match status" value="1"/>
</dbReference>
<name>A0ABV5IHC3_9ACTN</name>
<dbReference type="PANTHER" id="PTHR47691">
    <property type="entry name" value="REGULATOR-RELATED"/>
    <property type="match status" value="1"/>
</dbReference>
<proteinExistence type="inferred from homology"/>
<comment type="similarity">
    <text evidence="1">Belongs to the AfsR/DnrI/RedD regulatory family.</text>
</comment>
<dbReference type="Gene3D" id="1.10.10.10">
    <property type="entry name" value="Winged helix-like DNA-binding domain superfamily/Winged helix DNA-binding domain"/>
    <property type="match status" value="1"/>
</dbReference>
<dbReference type="SUPFAM" id="SSF52540">
    <property type="entry name" value="P-loop containing nucleoside triphosphate hydrolases"/>
    <property type="match status" value="1"/>
</dbReference>
<keyword evidence="2 3" id="KW-0238">DNA-binding</keyword>
<evidence type="ECO:0000256" key="3">
    <source>
        <dbReference type="PROSITE-ProRule" id="PRU01091"/>
    </source>
</evidence>
<accession>A0ABV5IHC3</accession>
<feature type="DNA-binding region" description="OmpR/PhoB-type" evidence="3">
    <location>
        <begin position="1"/>
        <end position="90"/>
    </location>
</feature>
<dbReference type="InterPro" id="IPR036388">
    <property type="entry name" value="WH-like_DNA-bd_sf"/>
</dbReference>
<dbReference type="SMART" id="SM00862">
    <property type="entry name" value="Trans_reg_C"/>
    <property type="match status" value="1"/>
</dbReference>
<dbReference type="SUPFAM" id="SSF46894">
    <property type="entry name" value="C-terminal effector domain of the bipartite response regulators"/>
    <property type="match status" value="1"/>
</dbReference>
<dbReference type="SMART" id="SM01043">
    <property type="entry name" value="BTAD"/>
    <property type="match status" value="1"/>
</dbReference>
<dbReference type="InterPro" id="IPR027417">
    <property type="entry name" value="P-loop_NTPase"/>
</dbReference>
<dbReference type="PANTHER" id="PTHR47691:SF3">
    <property type="entry name" value="HTH-TYPE TRANSCRIPTIONAL REGULATOR RV0890C-RELATED"/>
    <property type="match status" value="1"/>
</dbReference>
<evidence type="ECO:0000256" key="1">
    <source>
        <dbReference type="ARBA" id="ARBA00005820"/>
    </source>
</evidence>
<evidence type="ECO:0000313" key="5">
    <source>
        <dbReference type="EMBL" id="MFB9203881.1"/>
    </source>
</evidence>
<gene>
    <name evidence="5" type="ORF">ACFFV7_22005</name>
</gene>
<evidence type="ECO:0000256" key="2">
    <source>
        <dbReference type="ARBA" id="ARBA00023125"/>
    </source>
</evidence>
<keyword evidence="6" id="KW-1185">Reference proteome</keyword>
<dbReference type="InterPro" id="IPR041664">
    <property type="entry name" value="AAA_16"/>
</dbReference>
<dbReference type="Gene3D" id="3.40.50.300">
    <property type="entry name" value="P-loop containing nucleotide triphosphate hydrolases"/>
    <property type="match status" value="1"/>
</dbReference>
<dbReference type="EMBL" id="JBHMEI010000016">
    <property type="protein sequence ID" value="MFB9203881.1"/>
    <property type="molecule type" value="Genomic_DNA"/>
</dbReference>
<evidence type="ECO:0000313" key="6">
    <source>
        <dbReference type="Proteomes" id="UP001589647"/>
    </source>
</evidence>
<dbReference type="Gene3D" id="1.25.40.10">
    <property type="entry name" value="Tetratricopeptide repeat domain"/>
    <property type="match status" value="2"/>
</dbReference>
<protein>
    <submittedName>
        <fullName evidence="5">BTAD domain-containing putative transcriptional regulator</fullName>
    </submittedName>
</protein>
<dbReference type="Proteomes" id="UP001589647">
    <property type="component" value="Unassembled WGS sequence"/>
</dbReference>
<feature type="domain" description="OmpR/PhoB-type" evidence="4">
    <location>
        <begin position="1"/>
        <end position="90"/>
    </location>
</feature>
<dbReference type="RefSeq" id="WP_189648767.1">
    <property type="nucleotide sequence ID" value="NZ_BMRC01000008.1"/>
</dbReference>
<dbReference type="CDD" id="cd15831">
    <property type="entry name" value="BTAD"/>
    <property type="match status" value="1"/>
</dbReference>
<evidence type="ECO:0000259" key="4">
    <source>
        <dbReference type="PROSITE" id="PS51755"/>
    </source>
</evidence>